<dbReference type="InterPro" id="IPR013766">
    <property type="entry name" value="Thioredoxin_domain"/>
</dbReference>
<dbReference type="Pfam" id="PF00578">
    <property type="entry name" value="AhpC-TSA"/>
    <property type="match status" value="1"/>
</dbReference>
<feature type="domain" description="Thioredoxin" evidence="2">
    <location>
        <begin position="28"/>
        <end position="180"/>
    </location>
</feature>
<dbReference type="PANTHER" id="PTHR42852:SF13">
    <property type="entry name" value="PROTEIN DIPZ"/>
    <property type="match status" value="1"/>
</dbReference>
<dbReference type="InterPro" id="IPR036249">
    <property type="entry name" value="Thioredoxin-like_sf"/>
</dbReference>
<feature type="signal peptide" evidence="1">
    <location>
        <begin position="1"/>
        <end position="25"/>
    </location>
</feature>
<accession>A0ABY5GU28</accession>
<dbReference type="PROSITE" id="PS51352">
    <property type="entry name" value="THIOREDOXIN_2"/>
    <property type="match status" value="1"/>
</dbReference>
<dbReference type="InterPro" id="IPR050553">
    <property type="entry name" value="Thioredoxin_ResA/DsbE_sf"/>
</dbReference>
<feature type="chain" id="PRO_5047233542" evidence="1">
    <location>
        <begin position="26"/>
        <end position="181"/>
    </location>
</feature>
<organism evidence="3 4">
    <name type="scientific">Amphritea atlantica</name>
    <dbReference type="NCBI Taxonomy" id="355243"/>
    <lineage>
        <taxon>Bacteria</taxon>
        <taxon>Pseudomonadati</taxon>
        <taxon>Pseudomonadota</taxon>
        <taxon>Gammaproteobacteria</taxon>
        <taxon>Oceanospirillales</taxon>
        <taxon>Oceanospirillaceae</taxon>
        <taxon>Amphritea</taxon>
    </lineage>
</organism>
<evidence type="ECO:0000256" key="1">
    <source>
        <dbReference type="SAM" id="SignalP"/>
    </source>
</evidence>
<keyword evidence="4" id="KW-1185">Reference proteome</keyword>
<dbReference type="Gene3D" id="3.40.30.10">
    <property type="entry name" value="Glutaredoxin"/>
    <property type="match status" value="1"/>
</dbReference>
<name>A0ABY5GU28_9GAMM</name>
<protein>
    <submittedName>
        <fullName evidence="3">Redoxin domain-containing protein</fullName>
    </submittedName>
</protein>
<proteinExistence type="predicted"/>
<dbReference type="EMBL" id="CP073344">
    <property type="protein sequence ID" value="UTW03493.1"/>
    <property type="molecule type" value="Genomic_DNA"/>
</dbReference>
<reference evidence="3" key="1">
    <citation type="submission" date="2021-04" db="EMBL/GenBank/DDBJ databases">
        <title>Oceanospirillales bacteria with DddD are important DMSP degraders in coastal seawater.</title>
        <authorList>
            <person name="Liu J."/>
        </authorList>
    </citation>
    <scope>NUCLEOTIDE SEQUENCE</scope>
    <source>
        <strain evidence="3">GY6</strain>
    </source>
</reference>
<gene>
    <name evidence="3" type="ORF">KDX31_00115</name>
</gene>
<dbReference type="InterPro" id="IPR000866">
    <property type="entry name" value="AhpC/TSA"/>
</dbReference>
<dbReference type="PANTHER" id="PTHR42852">
    <property type="entry name" value="THIOL:DISULFIDE INTERCHANGE PROTEIN DSBE"/>
    <property type="match status" value="1"/>
</dbReference>
<evidence type="ECO:0000313" key="3">
    <source>
        <dbReference type="EMBL" id="UTW03493.1"/>
    </source>
</evidence>
<dbReference type="SUPFAM" id="SSF52833">
    <property type="entry name" value="Thioredoxin-like"/>
    <property type="match status" value="1"/>
</dbReference>
<dbReference type="Proteomes" id="UP001059950">
    <property type="component" value="Chromosome"/>
</dbReference>
<sequence>MNRISRTSLLLLLSLNLALSFSVSAGKLETPLPAPEFSQTDADSWLNSAPLSLRELRGKVIMLDFWTFDCWNCYRSFPWMRQLEQALADEAFTVIGIHTPEFAHERVRANVEAKIDEFELHHPVMMDNQFIYWQMMGNKYWPAFYLIDKQGKVRSIYIGETHVGSAQARAIEGDIRELLRE</sequence>
<keyword evidence="1" id="KW-0732">Signal</keyword>
<evidence type="ECO:0000313" key="4">
    <source>
        <dbReference type="Proteomes" id="UP001059950"/>
    </source>
</evidence>
<evidence type="ECO:0000259" key="2">
    <source>
        <dbReference type="PROSITE" id="PS51352"/>
    </source>
</evidence>